<dbReference type="SUPFAM" id="SSF53659">
    <property type="entry name" value="Isocitrate/Isopropylmalate dehydrogenase-like"/>
    <property type="match status" value="1"/>
</dbReference>
<keyword evidence="8" id="KW-1208">Phospholipid metabolism</keyword>
<keyword evidence="4" id="KW-0444">Lipid biosynthesis</keyword>
<sequence length="270" mass="28604">MRIAVDVMGGDHGPAEAVAGACKALEENSLITQVLLVGQPATIKSTLYAHTETDRLRIVPAADVLTMENKPVEALRRQKDTSIARAVTLLKEGEADALVSPGNTGGIVAAATLGLRTIKGIDRPSLAAVIPAPANEFLLLDAGANVECKPAHLAQFAVLGNTYAAEVQGKPQPRVGLLNVGSEDVKGTEMIREAHQLCRRLNLNFVGNLEGRDLFSNHADVVVTDGFVGNIVLKTTEGLAAGLFGWLREAMEENPKRQLGAFLTKNASRS</sequence>
<evidence type="ECO:0000256" key="2">
    <source>
        <dbReference type="ARBA" id="ARBA00004496"/>
    </source>
</evidence>
<dbReference type="GO" id="GO:0006633">
    <property type="term" value="P:fatty acid biosynthetic process"/>
    <property type="evidence" value="ECO:0007669"/>
    <property type="project" value="InterPro"/>
</dbReference>
<dbReference type="AlphaFoldDB" id="A0A382E384"/>
<dbReference type="GO" id="GO:0005737">
    <property type="term" value="C:cytoplasm"/>
    <property type="evidence" value="ECO:0007669"/>
    <property type="project" value="UniProtKB-SubCell"/>
</dbReference>
<dbReference type="GO" id="GO:0008654">
    <property type="term" value="P:phospholipid biosynthetic process"/>
    <property type="evidence" value="ECO:0007669"/>
    <property type="project" value="UniProtKB-KW"/>
</dbReference>
<evidence type="ECO:0000256" key="1">
    <source>
        <dbReference type="ARBA" id="ARBA00001232"/>
    </source>
</evidence>
<evidence type="ECO:0000256" key="10">
    <source>
        <dbReference type="ARBA" id="ARBA00046608"/>
    </source>
</evidence>
<feature type="non-terminal residue" evidence="11">
    <location>
        <position position="270"/>
    </location>
</feature>
<dbReference type="PANTHER" id="PTHR30100:SF1">
    <property type="entry name" value="PHOSPHATE ACYLTRANSFERASE"/>
    <property type="match status" value="1"/>
</dbReference>
<evidence type="ECO:0000256" key="9">
    <source>
        <dbReference type="ARBA" id="ARBA00024069"/>
    </source>
</evidence>
<dbReference type="InterPro" id="IPR003664">
    <property type="entry name" value="FA_synthesis"/>
</dbReference>
<accession>A0A382E384</accession>
<evidence type="ECO:0000256" key="6">
    <source>
        <dbReference type="ARBA" id="ARBA00023098"/>
    </source>
</evidence>
<dbReference type="EC" id="2.3.1.274" evidence="9"/>
<organism evidence="11">
    <name type="scientific">marine metagenome</name>
    <dbReference type="NCBI Taxonomy" id="408172"/>
    <lineage>
        <taxon>unclassified sequences</taxon>
        <taxon>metagenomes</taxon>
        <taxon>ecological metagenomes</taxon>
    </lineage>
</organism>
<evidence type="ECO:0000256" key="7">
    <source>
        <dbReference type="ARBA" id="ARBA00023209"/>
    </source>
</evidence>
<dbReference type="EMBL" id="UINC01042502">
    <property type="protein sequence ID" value="SVB45226.1"/>
    <property type="molecule type" value="Genomic_DNA"/>
</dbReference>
<evidence type="ECO:0000256" key="5">
    <source>
        <dbReference type="ARBA" id="ARBA00022679"/>
    </source>
</evidence>
<dbReference type="InterPro" id="IPR012281">
    <property type="entry name" value="Phospholipid_synth_PlsX-like"/>
</dbReference>
<protein>
    <recommendedName>
        <fullName evidence="9">phosphate acyltransferase</fullName>
        <ecNumber evidence="9">2.3.1.274</ecNumber>
    </recommendedName>
</protein>
<evidence type="ECO:0000256" key="8">
    <source>
        <dbReference type="ARBA" id="ARBA00023264"/>
    </source>
</evidence>
<dbReference type="HAMAP" id="MF_00019">
    <property type="entry name" value="PlsX"/>
    <property type="match status" value="1"/>
</dbReference>
<proteinExistence type="inferred from homology"/>
<name>A0A382E384_9ZZZZ</name>
<evidence type="ECO:0000313" key="11">
    <source>
        <dbReference type="EMBL" id="SVB45226.1"/>
    </source>
</evidence>
<keyword evidence="6" id="KW-0443">Lipid metabolism</keyword>
<dbReference type="GO" id="GO:0043811">
    <property type="term" value="F:phosphate:acyl-[acyl carrier protein] acyltransferase activity"/>
    <property type="evidence" value="ECO:0007669"/>
    <property type="project" value="UniProtKB-EC"/>
</dbReference>
<keyword evidence="5" id="KW-0808">Transferase</keyword>
<dbReference type="NCBIfam" id="TIGR00182">
    <property type="entry name" value="plsX"/>
    <property type="match status" value="1"/>
</dbReference>
<dbReference type="Pfam" id="PF02504">
    <property type="entry name" value="FA_synthesis"/>
    <property type="match status" value="1"/>
</dbReference>
<comment type="subcellular location">
    <subcellularLocation>
        <location evidence="2">Cytoplasm</location>
    </subcellularLocation>
</comment>
<reference evidence="11" key="1">
    <citation type="submission" date="2018-05" db="EMBL/GenBank/DDBJ databases">
        <authorList>
            <person name="Lanie J.A."/>
            <person name="Ng W.-L."/>
            <person name="Kazmierczak K.M."/>
            <person name="Andrzejewski T.M."/>
            <person name="Davidsen T.M."/>
            <person name="Wayne K.J."/>
            <person name="Tettelin H."/>
            <person name="Glass J.I."/>
            <person name="Rusch D."/>
            <person name="Podicherti R."/>
            <person name="Tsui H.-C.T."/>
            <person name="Winkler M.E."/>
        </authorList>
    </citation>
    <scope>NUCLEOTIDE SEQUENCE</scope>
</reference>
<evidence type="ECO:0000256" key="3">
    <source>
        <dbReference type="ARBA" id="ARBA00022490"/>
    </source>
</evidence>
<dbReference type="Gene3D" id="3.40.718.10">
    <property type="entry name" value="Isopropylmalate Dehydrogenase"/>
    <property type="match status" value="1"/>
</dbReference>
<keyword evidence="7" id="KW-0594">Phospholipid biosynthesis</keyword>
<keyword evidence="3" id="KW-0963">Cytoplasm</keyword>
<gene>
    <name evidence="11" type="ORF">METZ01_LOCUS198080</name>
</gene>
<evidence type="ECO:0000256" key="4">
    <source>
        <dbReference type="ARBA" id="ARBA00022516"/>
    </source>
</evidence>
<comment type="catalytic activity">
    <reaction evidence="1">
        <text>a fatty acyl-[ACP] + phosphate = an acyl phosphate + holo-[ACP]</text>
        <dbReference type="Rhea" id="RHEA:42292"/>
        <dbReference type="Rhea" id="RHEA-COMP:9685"/>
        <dbReference type="Rhea" id="RHEA-COMP:14125"/>
        <dbReference type="ChEBI" id="CHEBI:43474"/>
        <dbReference type="ChEBI" id="CHEBI:59918"/>
        <dbReference type="ChEBI" id="CHEBI:64479"/>
        <dbReference type="ChEBI" id="CHEBI:138651"/>
        <dbReference type="EC" id="2.3.1.274"/>
    </reaction>
</comment>
<dbReference type="PANTHER" id="PTHR30100">
    <property type="entry name" value="FATTY ACID/PHOSPHOLIPID SYNTHESIS PROTEIN PLSX"/>
    <property type="match status" value="1"/>
</dbReference>
<comment type="subunit">
    <text evidence="10">Homodimer. Probably interacts with PlsY.</text>
</comment>